<reference evidence="2" key="1">
    <citation type="journal article" date="2020" name="Nature">
        <title>Giant virus diversity and host interactions through global metagenomics.</title>
        <authorList>
            <person name="Schulz F."/>
            <person name="Roux S."/>
            <person name="Paez-Espino D."/>
            <person name="Jungbluth S."/>
            <person name="Walsh D.A."/>
            <person name="Denef V.J."/>
            <person name="McMahon K.D."/>
            <person name="Konstantinidis K.T."/>
            <person name="Eloe-Fadrosh E.A."/>
            <person name="Kyrpides N.C."/>
            <person name="Woyke T."/>
        </authorList>
    </citation>
    <scope>NUCLEOTIDE SEQUENCE</scope>
    <source>
        <strain evidence="2">GVMAG-M-3300021963-12</strain>
    </source>
</reference>
<evidence type="ECO:0000313" key="2">
    <source>
        <dbReference type="EMBL" id="QHT07380.1"/>
    </source>
</evidence>
<feature type="transmembrane region" description="Helical" evidence="1">
    <location>
        <begin position="370"/>
        <end position="388"/>
    </location>
</feature>
<dbReference type="EMBL" id="MN739481">
    <property type="protein sequence ID" value="QHT07380.1"/>
    <property type="molecule type" value="Genomic_DNA"/>
</dbReference>
<accession>A0A6C0CU12</accession>
<evidence type="ECO:0000256" key="1">
    <source>
        <dbReference type="SAM" id="Phobius"/>
    </source>
</evidence>
<organism evidence="2">
    <name type="scientific">viral metagenome</name>
    <dbReference type="NCBI Taxonomy" id="1070528"/>
    <lineage>
        <taxon>unclassified sequences</taxon>
        <taxon>metagenomes</taxon>
        <taxon>organismal metagenomes</taxon>
    </lineage>
</organism>
<dbReference type="AlphaFoldDB" id="A0A6C0CU12"/>
<name>A0A6C0CU12_9ZZZZ</name>
<protein>
    <submittedName>
        <fullName evidence="2">Uncharacterized protein</fullName>
    </submittedName>
</protein>
<keyword evidence="1" id="KW-1133">Transmembrane helix</keyword>
<keyword evidence="1" id="KW-0812">Transmembrane</keyword>
<keyword evidence="1" id="KW-0472">Membrane</keyword>
<proteinExistence type="predicted"/>
<sequence length="390" mass="42854">MEYDTLTDQINNKITSGISKGTDWNAIPGGLDKVSESAKGFLWGLGSGNVWLCQSPCQGNWKQVKLSLDSSIRDIATDDSQVYVLLQNQLSMKSSDNTDEWVNVNLPDDIEKIISTASYIWGQAGDKKYKLPKPGMTGNWIPVKDDLNIKITSASSGHLYGISSDGKAMVTDEALQTSWSVIPEFGGKYSAIFGDADQTAIFGIDSTNSLNRCLNGRCYGVDTKGYTPQSITIEPSSKQMWMTTTSPGKSGNIFSLPITSDYTDILKSVQPIDKKRDDSVKKAETQFEQSTYSGMMARQFDYLKKMLGDIFAIKPAASHEADQQKIKDEIDNTDHEANLLKDVIPLIQKILIVLASIIGVYAFSDMFGSMTHLVALAVMIGGTYYFAVNK</sequence>